<evidence type="ECO:0000313" key="3">
    <source>
        <dbReference type="Proteomes" id="UP000224284"/>
    </source>
</evidence>
<evidence type="ECO:0000256" key="1">
    <source>
        <dbReference type="SAM" id="MobiDB-lite"/>
    </source>
</evidence>
<protein>
    <submittedName>
        <fullName evidence="2">Uncharacterized protein</fullName>
    </submittedName>
</protein>
<proteinExistence type="predicted"/>
<name>A0A0U4JQJ6_9CAUD</name>
<keyword evidence="3" id="KW-1185">Reference proteome</keyword>
<accession>A0A0U4JQJ6</accession>
<dbReference type="GeneID" id="40080005"/>
<dbReference type="KEGG" id="vg:40080005"/>
<evidence type="ECO:0000313" key="2">
    <source>
        <dbReference type="EMBL" id="ALY10625.1"/>
    </source>
</evidence>
<dbReference type="EMBL" id="KU160669">
    <property type="protein sequence ID" value="ALY10625.1"/>
    <property type="molecule type" value="Genomic_DNA"/>
</dbReference>
<gene>
    <name evidence="2" type="primary">90</name>
    <name evidence="2" type="ORF">TANK_90</name>
</gene>
<feature type="region of interest" description="Disordered" evidence="1">
    <location>
        <begin position="67"/>
        <end position="97"/>
    </location>
</feature>
<dbReference type="RefSeq" id="YP_009604115.1">
    <property type="nucleotide sequence ID" value="NC_041961.1"/>
</dbReference>
<reference evidence="2 3" key="1">
    <citation type="submission" date="2015-11" db="EMBL/GenBank/DDBJ databases">
        <authorList>
            <person name="Menninger J.E."/>
            <person name="Lamey M.E."/>
            <person name="Lindemann J.M."/>
            <person name="Martynyuk T."/>
            <person name="Mele F.E."/>
            <person name="Nabua C.T."/>
            <person name="Napoli C.K."/>
            <person name="Santiago L.M."/>
            <person name="Sweetman A.T."/>
            <person name="Weinstein J.L."/>
            <person name="Barrett N.A."/>
            <person name="Buerkert T.R."/>
            <person name="Cautela J.A."/>
            <person name="Egan M.S."/>
            <person name="Erb J.E."/>
            <person name="Garrigan K.E."/>
            <person name="Hagan D.J."/>
            <person name="Hartwell M.C."/>
            <person name="Hyduchak K.M."/>
            <person name="Jacob A.E."/>
            <person name="DeNigris D.M."/>
            <person name="London S.C."/>
            <person name="King-Smith C."/>
            <person name="Lee-Soety J.Y."/>
            <person name="Bradley K.W."/>
            <person name="Asai D.J."/>
            <person name="Bowman C.A."/>
            <person name="Russell D.A."/>
            <person name="Pope W.H."/>
            <person name="Jacobs-Sera D."/>
            <person name="Hendrix R.W."/>
            <person name="Hatfull G.F."/>
        </authorList>
    </citation>
    <scope>NUCLEOTIDE SEQUENCE [LARGE SCALE GENOMIC DNA]</scope>
</reference>
<dbReference type="Proteomes" id="UP000224284">
    <property type="component" value="Segment"/>
</dbReference>
<sequence>MTARAVHFRSTTASTNLMKPSECGERGFTTTDVQAVTCLGCHNTDAYQSARTQFDAVVEALAYPKEEHPCLSTSSPAQPRSTQSAGTGATSPPTRRE</sequence>
<organism evidence="2 3">
    <name type="scientific">Arthrobacter phage Tank</name>
    <dbReference type="NCBI Taxonomy" id="1772319"/>
    <lineage>
        <taxon>Viruses</taxon>
        <taxon>Duplodnaviria</taxon>
        <taxon>Heunggongvirae</taxon>
        <taxon>Uroviricota</taxon>
        <taxon>Caudoviricetes</taxon>
        <taxon>Tankvirus</taxon>
        <taxon>Tankvirus tank</taxon>
    </lineage>
</organism>
<feature type="compositionally biased region" description="Polar residues" evidence="1">
    <location>
        <begin position="71"/>
        <end position="97"/>
    </location>
</feature>